<feature type="non-terminal residue" evidence="9">
    <location>
        <position position="1"/>
    </location>
</feature>
<dbReference type="Pfam" id="PF00328">
    <property type="entry name" value="His_Phos_2"/>
    <property type="match status" value="2"/>
</dbReference>
<reference evidence="9 10" key="1">
    <citation type="journal article" date="2018" name="Gigascience">
        <title>Genomes of trombidid mites reveal novel predicted allergens and laterally-transferred genes associated with secondary metabolism.</title>
        <authorList>
            <person name="Dong X."/>
            <person name="Chaisiri K."/>
            <person name="Xia D."/>
            <person name="Armstrong S.D."/>
            <person name="Fang Y."/>
            <person name="Donnelly M.J."/>
            <person name="Kadowaki T."/>
            <person name="McGarry J.W."/>
            <person name="Darby A.C."/>
            <person name="Makepeace B.L."/>
        </authorList>
    </citation>
    <scope>NUCLEOTIDE SEQUENCE [LARGE SCALE GENOMIC DNA]</scope>
    <source>
        <strain evidence="9">UoL-WK</strain>
    </source>
</reference>
<comment type="catalytic activity">
    <reaction evidence="1">
        <text>a phosphate monoester + H2O = an alcohol + phosphate</text>
        <dbReference type="Rhea" id="RHEA:15017"/>
        <dbReference type="ChEBI" id="CHEBI:15377"/>
        <dbReference type="ChEBI" id="CHEBI:30879"/>
        <dbReference type="ChEBI" id="CHEBI:43474"/>
        <dbReference type="ChEBI" id="CHEBI:67140"/>
        <dbReference type="EC" id="3.1.3.2"/>
    </reaction>
</comment>
<keyword evidence="10" id="KW-1185">Reference proteome</keyword>
<comment type="similarity">
    <text evidence="2">Belongs to the histidine acid phosphatase family.</text>
</comment>
<evidence type="ECO:0000256" key="6">
    <source>
        <dbReference type="ARBA" id="ARBA00023157"/>
    </source>
</evidence>
<dbReference type="STRING" id="1965070.A0A3S3Q810"/>
<dbReference type="EC" id="3.1.3.2" evidence="3"/>
<evidence type="ECO:0000313" key="9">
    <source>
        <dbReference type="EMBL" id="RWS05022.1"/>
    </source>
</evidence>
<dbReference type="PROSITE" id="PS00778">
    <property type="entry name" value="HIS_ACID_PHOSPHAT_2"/>
    <property type="match status" value="2"/>
</dbReference>
<dbReference type="SUPFAM" id="SSF53254">
    <property type="entry name" value="Phosphoglycerate mutase-like"/>
    <property type="match status" value="2"/>
</dbReference>
<proteinExistence type="inferred from homology"/>
<sequence>NLFAFLNNVTGKEISDIFDAEWIYEFLKEEELFGYKLPDWLNETIYLQLYDVAVHTFYFQYSTHLSQRLRAGLLLKEIRRKFRVAGKIEHESDKKIEENNRNETFFKLNIFSTHDANLAALMSALQVFSMKVPPYGSCLIFELHLEFNELIVKSFYLNETETENPIALKLFGMEQRLKFSVFEEKISEIIPNDWRQDLDIDYISCLPCLTAIHRHGDRTPIISYPKDPYADTSNWPDGWGQLTMTEPRIVDGMLNPSSHCPTAEKESRRVRSSPEVLNFQESYKDLFDYLTLNTGRNVTDMFIAEQIHDCLLIEKENGFELPPWVNHKVLTQLIKITANSFYFDFSTKLLHRLRAGLILKDIRRRFKDISADPLKKSSSYLEENSHPNTVKKLFIYSTHDTLLAALLNALGVFNMQAPPYGSSIIFELHSENESDHIIKAFYLNETQSENPWPLLLPTCSSMKYCKLGVFLHNTEELVPENWRKECGLPTEDQTPSSGLSECPPPLSLHGEDIKKTEEKHEEL</sequence>
<dbReference type="PANTHER" id="PTHR11567">
    <property type="entry name" value="ACID PHOSPHATASE-RELATED"/>
    <property type="match status" value="1"/>
</dbReference>
<keyword evidence="5" id="KW-0378">Hydrolase</keyword>
<dbReference type="PANTHER" id="PTHR11567:SF211">
    <property type="entry name" value="PROSTATIC ACID PHOSPHATASE"/>
    <property type="match status" value="1"/>
</dbReference>
<evidence type="ECO:0000256" key="8">
    <source>
        <dbReference type="SAM" id="MobiDB-lite"/>
    </source>
</evidence>
<evidence type="ECO:0000313" key="10">
    <source>
        <dbReference type="Proteomes" id="UP000285301"/>
    </source>
</evidence>
<evidence type="ECO:0000256" key="7">
    <source>
        <dbReference type="ARBA" id="ARBA00023180"/>
    </source>
</evidence>
<dbReference type="InterPro" id="IPR033379">
    <property type="entry name" value="Acid_Pase_AS"/>
</dbReference>
<keyword evidence="4" id="KW-0732">Signal</keyword>
<dbReference type="EMBL" id="NCKU01005093">
    <property type="protein sequence ID" value="RWS05022.1"/>
    <property type="molecule type" value="Genomic_DNA"/>
</dbReference>
<keyword evidence="6" id="KW-1015">Disulfide bond</keyword>
<accession>A0A3S3Q810</accession>
<evidence type="ECO:0000256" key="1">
    <source>
        <dbReference type="ARBA" id="ARBA00000032"/>
    </source>
</evidence>
<evidence type="ECO:0000256" key="5">
    <source>
        <dbReference type="ARBA" id="ARBA00022801"/>
    </source>
</evidence>
<feature type="region of interest" description="Disordered" evidence="8">
    <location>
        <begin position="488"/>
        <end position="523"/>
    </location>
</feature>
<dbReference type="Gene3D" id="3.40.50.1240">
    <property type="entry name" value="Phosphoglycerate mutase-like"/>
    <property type="match status" value="3"/>
</dbReference>
<evidence type="ECO:0000256" key="3">
    <source>
        <dbReference type="ARBA" id="ARBA00012646"/>
    </source>
</evidence>
<name>A0A3S3Q810_9ACAR</name>
<evidence type="ECO:0000256" key="4">
    <source>
        <dbReference type="ARBA" id="ARBA00022729"/>
    </source>
</evidence>
<dbReference type="InterPro" id="IPR029033">
    <property type="entry name" value="His_PPase_superfam"/>
</dbReference>
<keyword evidence="7" id="KW-0325">Glycoprotein</keyword>
<dbReference type="AlphaFoldDB" id="A0A3S3Q810"/>
<protein>
    <recommendedName>
        <fullName evidence="3">acid phosphatase</fullName>
        <ecNumber evidence="3">3.1.3.2</ecNumber>
    </recommendedName>
</protein>
<dbReference type="Proteomes" id="UP000285301">
    <property type="component" value="Unassembled WGS sequence"/>
</dbReference>
<dbReference type="PROSITE" id="PS00616">
    <property type="entry name" value="HIS_ACID_PHOSPHAT_1"/>
    <property type="match status" value="1"/>
</dbReference>
<feature type="compositionally biased region" description="Basic and acidic residues" evidence="8">
    <location>
        <begin position="509"/>
        <end position="523"/>
    </location>
</feature>
<organism evidence="9 10">
    <name type="scientific">Dinothrombium tinctorium</name>
    <dbReference type="NCBI Taxonomy" id="1965070"/>
    <lineage>
        <taxon>Eukaryota</taxon>
        <taxon>Metazoa</taxon>
        <taxon>Ecdysozoa</taxon>
        <taxon>Arthropoda</taxon>
        <taxon>Chelicerata</taxon>
        <taxon>Arachnida</taxon>
        <taxon>Acari</taxon>
        <taxon>Acariformes</taxon>
        <taxon>Trombidiformes</taxon>
        <taxon>Prostigmata</taxon>
        <taxon>Anystina</taxon>
        <taxon>Parasitengona</taxon>
        <taxon>Trombidioidea</taxon>
        <taxon>Trombidiidae</taxon>
        <taxon>Dinothrombium</taxon>
    </lineage>
</organism>
<dbReference type="InterPro" id="IPR000560">
    <property type="entry name" value="His_Pase_clade-2"/>
</dbReference>
<dbReference type="InterPro" id="IPR050645">
    <property type="entry name" value="Histidine_acid_phosphatase"/>
</dbReference>
<gene>
    <name evidence="9" type="ORF">B4U79_07555</name>
</gene>
<comment type="caution">
    <text evidence="9">The sequence shown here is derived from an EMBL/GenBank/DDBJ whole genome shotgun (WGS) entry which is preliminary data.</text>
</comment>
<dbReference type="GO" id="GO:0003993">
    <property type="term" value="F:acid phosphatase activity"/>
    <property type="evidence" value="ECO:0007669"/>
    <property type="project" value="UniProtKB-EC"/>
</dbReference>
<evidence type="ECO:0000256" key="2">
    <source>
        <dbReference type="ARBA" id="ARBA00005375"/>
    </source>
</evidence>
<dbReference type="OrthoDB" id="6413031at2759"/>